<evidence type="ECO:0000313" key="2">
    <source>
        <dbReference type="Proteomes" id="UP001208689"/>
    </source>
</evidence>
<evidence type="ECO:0000313" key="1">
    <source>
        <dbReference type="EMBL" id="UYP45147.1"/>
    </source>
</evidence>
<protein>
    <submittedName>
        <fullName evidence="1">Uncharacterized protein</fullName>
    </submittedName>
</protein>
<name>A0ABY6HQI2_9ARCH</name>
<sequence>MDSQNLSKEEQFILQAIQEHGQSGKSMGYKELQNICADEFEGVRLILKKMKAKKIVDFEGMIPGFAAIITLL</sequence>
<organism evidence="1 2">
    <name type="scientific">Candidatus Lokiarchaeum ossiferum</name>
    <dbReference type="NCBI Taxonomy" id="2951803"/>
    <lineage>
        <taxon>Archaea</taxon>
        <taxon>Promethearchaeati</taxon>
        <taxon>Promethearchaeota</taxon>
        <taxon>Promethearchaeia</taxon>
        <taxon>Promethearchaeales</taxon>
        <taxon>Promethearchaeaceae</taxon>
        <taxon>Candidatus Lokiarchaeum</taxon>
    </lineage>
</organism>
<proteinExistence type="predicted"/>
<reference evidence="1" key="1">
    <citation type="submission" date="2022-09" db="EMBL/GenBank/DDBJ databases">
        <title>Actin cytoskeleton and complex cell architecture in an #Asgard archaeon.</title>
        <authorList>
            <person name="Ponce Toledo R.I."/>
            <person name="Schleper C."/>
            <person name="Rodrigues Oliveira T."/>
            <person name="Wollweber F."/>
            <person name="Xu J."/>
            <person name="Rittmann S."/>
            <person name="Klingl A."/>
            <person name="Pilhofer M."/>
        </authorList>
    </citation>
    <scope>NUCLEOTIDE SEQUENCE</scope>
    <source>
        <strain evidence="1">B-35</strain>
    </source>
</reference>
<gene>
    <name evidence="1" type="ORF">NEF87_001432</name>
</gene>
<dbReference type="EMBL" id="CP104013">
    <property type="protein sequence ID" value="UYP45147.1"/>
    <property type="molecule type" value="Genomic_DNA"/>
</dbReference>
<accession>A0ABY6HQI2</accession>
<keyword evidence="2" id="KW-1185">Reference proteome</keyword>
<dbReference type="Proteomes" id="UP001208689">
    <property type="component" value="Chromosome"/>
</dbReference>